<protein>
    <submittedName>
        <fullName evidence="3">Zinc finger protein 180 isoform X3</fullName>
    </submittedName>
</protein>
<accession>A0A6P6DK66</accession>
<sequence>MEGQDEKPPRPLKAYEQDSFLPQEIIIKVEGEDGGLLATPSKEGINFKIVTVDFTHEDHGTWNPALRTPDRGVTLENHTDLISCSKCIIPHSEESTQS</sequence>
<proteinExistence type="predicted"/>
<dbReference type="AlphaFoldDB" id="A0A6P6DK66"/>
<dbReference type="InterPro" id="IPR001909">
    <property type="entry name" value="KRAB"/>
</dbReference>
<dbReference type="GO" id="GO:0006355">
    <property type="term" value="P:regulation of DNA-templated transcription"/>
    <property type="evidence" value="ECO:0007669"/>
    <property type="project" value="InterPro"/>
</dbReference>
<dbReference type="Proteomes" id="UP000515203">
    <property type="component" value="Unplaced"/>
</dbReference>
<dbReference type="PROSITE" id="PS50805">
    <property type="entry name" value="KRAB"/>
    <property type="match status" value="1"/>
</dbReference>
<evidence type="ECO:0000313" key="2">
    <source>
        <dbReference type="Proteomes" id="UP000515203"/>
    </source>
</evidence>
<gene>
    <name evidence="3" type="primary">Znf180</name>
</gene>
<dbReference type="GeneID" id="101561221"/>
<reference evidence="3" key="1">
    <citation type="submission" date="2025-08" db="UniProtKB">
        <authorList>
            <consortium name="RefSeq"/>
        </authorList>
    </citation>
    <scope>IDENTIFICATION</scope>
</reference>
<feature type="domain" description="KRAB" evidence="1">
    <location>
        <begin position="45"/>
        <end position="98"/>
    </location>
</feature>
<dbReference type="SUPFAM" id="SSF109640">
    <property type="entry name" value="KRAB domain (Kruppel-associated box)"/>
    <property type="match status" value="1"/>
</dbReference>
<dbReference type="InterPro" id="IPR036051">
    <property type="entry name" value="KRAB_dom_sf"/>
</dbReference>
<dbReference type="CTD" id="7733"/>
<evidence type="ECO:0000313" key="3">
    <source>
        <dbReference type="RefSeq" id="XP_023560336.1"/>
    </source>
</evidence>
<evidence type="ECO:0000259" key="1">
    <source>
        <dbReference type="PROSITE" id="PS50805"/>
    </source>
</evidence>
<name>A0A6P6DK66_OCTDE</name>
<dbReference type="RefSeq" id="XP_023560336.1">
    <property type="nucleotide sequence ID" value="XM_023704568.1"/>
</dbReference>
<organism evidence="2 3">
    <name type="scientific">Octodon degus</name>
    <name type="common">Degu</name>
    <name type="synonym">Sciurus degus</name>
    <dbReference type="NCBI Taxonomy" id="10160"/>
    <lineage>
        <taxon>Eukaryota</taxon>
        <taxon>Metazoa</taxon>
        <taxon>Chordata</taxon>
        <taxon>Craniata</taxon>
        <taxon>Vertebrata</taxon>
        <taxon>Euteleostomi</taxon>
        <taxon>Mammalia</taxon>
        <taxon>Eutheria</taxon>
        <taxon>Euarchontoglires</taxon>
        <taxon>Glires</taxon>
        <taxon>Rodentia</taxon>
        <taxon>Hystricomorpha</taxon>
        <taxon>Octodontidae</taxon>
        <taxon>Octodon</taxon>
    </lineage>
</organism>
<keyword evidence="2" id="KW-1185">Reference proteome</keyword>
<dbReference type="Gene3D" id="6.10.140.140">
    <property type="match status" value="1"/>
</dbReference>
<dbReference type="Pfam" id="PF01352">
    <property type="entry name" value="KRAB"/>
    <property type="match status" value="1"/>
</dbReference>